<dbReference type="PANTHER" id="PTHR24260:SF136">
    <property type="entry name" value="GH08193P-RELATED"/>
    <property type="match status" value="1"/>
</dbReference>
<dbReference type="AlphaFoldDB" id="A0A8S1D1P7"/>
<evidence type="ECO:0000259" key="2">
    <source>
        <dbReference type="PROSITE" id="PS50240"/>
    </source>
</evidence>
<keyword evidence="1" id="KW-1015">Disulfide bond</keyword>
<proteinExistence type="predicted"/>
<dbReference type="PROSITE" id="PS00134">
    <property type="entry name" value="TRYPSIN_HIS"/>
    <property type="match status" value="1"/>
</dbReference>
<evidence type="ECO:0000313" key="4">
    <source>
        <dbReference type="Proteomes" id="UP000494165"/>
    </source>
</evidence>
<dbReference type="CDD" id="cd00190">
    <property type="entry name" value="Tryp_SPc"/>
    <property type="match status" value="1"/>
</dbReference>
<dbReference type="Proteomes" id="UP000494165">
    <property type="component" value="Unassembled WGS sequence"/>
</dbReference>
<comment type="caution">
    <text evidence="3">The sequence shown here is derived from an EMBL/GenBank/DDBJ whole genome shotgun (WGS) entry which is preliminary data.</text>
</comment>
<dbReference type="EMBL" id="CADEPI010000137">
    <property type="protein sequence ID" value="CAB3376972.1"/>
    <property type="molecule type" value="Genomic_DNA"/>
</dbReference>
<feature type="domain" description="Peptidase S1" evidence="2">
    <location>
        <begin position="368"/>
        <end position="619"/>
    </location>
</feature>
<dbReference type="InterPro" id="IPR001254">
    <property type="entry name" value="Trypsin_dom"/>
</dbReference>
<dbReference type="SMART" id="SM00020">
    <property type="entry name" value="Tryp_SPc"/>
    <property type="match status" value="1"/>
</dbReference>
<dbReference type="Pfam" id="PF00089">
    <property type="entry name" value="Trypsin"/>
    <property type="match status" value="1"/>
</dbReference>
<protein>
    <recommendedName>
        <fullName evidence="2">Peptidase S1 domain-containing protein</fullName>
    </recommendedName>
</protein>
<reference evidence="3 4" key="1">
    <citation type="submission" date="2020-04" db="EMBL/GenBank/DDBJ databases">
        <authorList>
            <person name="Alioto T."/>
            <person name="Alioto T."/>
            <person name="Gomez Garrido J."/>
        </authorList>
    </citation>
    <scope>NUCLEOTIDE SEQUENCE [LARGE SCALE GENOMIC DNA]</scope>
</reference>
<organism evidence="3 4">
    <name type="scientific">Cloeon dipterum</name>
    <dbReference type="NCBI Taxonomy" id="197152"/>
    <lineage>
        <taxon>Eukaryota</taxon>
        <taxon>Metazoa</taxon>
        <taxon>Ecdysozoa</taxon>
        <taxon>Arthropoda</taxon>
        <taxon>Hexapoda</taxon>
        <taxon>Insecta</taxon>
        <taxon>Pterygota</taxon>
        <taxon>Palaeoptera</taxon>
        <taxon>Ephemeroptera</taxon>
        <taxon>Pisciforma</taxon>
        <taxon>Baetidae</taxon>
        <taxon>Cloeon</taxon>
    </lineage>
</organism>
<dbReference type="InterPro" id="IPR051333">
    <property type="entry name" value="CLIP_Serine_Protease"/>
</dbReference>
<dbReference type="OrthoDB" id="6147874at2759"/>
<name>A0A8S1D1P7_9INSE</name>
<evidence type="ECO:0000256" key="1">
    <source>
        <dbReference type="ARBA" id="ARBA00023157"/>
    </source>
</evidence>
<dbReference type="Gene3D" id="2.40.10.10">
    <property type="entry name" value="Trypsin-like serine proteases"/>
    <property type="match status" value="1"/>
</dbReference>
<keyword evidence="4" id="KW-1185">Reference proteome</keyword>
<dbReference type="InterPro" id="IPR009003">
    <property type="entry name" value="Peptidase_S1_PA"/>
</dbReference>
<dbReference type="SUPFAM" id="SSF50494">
    <property type="entry name" value="Trypsin-like serine proteases"/>
    <property type="match status" value="1"/>
</dbReference>
<gene>
    <name evidence="3" type="ORF">CLODIP_2_CD10117</name>
</gene>
<dbReference type="FunFam" id="2.40.10.10:FF:000068">
    <property type="entry name" value="transmembrane protease serine 2"/>
    <property type="match status" value="1"/>
</dbReference>
<dbReference type="InterPro" id="IPR043504">
    <property type="entry name" value="Peptidase_S1_PA_chymotrypsin"/>
</dbReference>
<dbReference type="GO" id="GO:0004252">
    <property type="term" value="F:serine-type endopeptidase activity"/>
    <property type="evidence" value="ECO:0007669"/>
    <property type="project" value="InterPro"/>
</dbReference>
<dbReference type="GO" id="GO:0006508">
    <property type="term" value="P:proteolysis"/>
    <property type="evidence" value="ECO:0007669"/>
    <property type="project" value="InterPro"/>
</dbReference>
<dbReference type="PROSITE" id="PS50240">
    <property type="entry name" value="TRYPSIN_DOM"/>
    <property type="match status" value="1"/>
</dbReference>
<accession>A0A8S1D1P7</accession>
<sequence length="625" mass="70124">MPRRAFHLTTYSALNMQTRREEKIKMPAKKGFVFLALLTISSAVCVCTFLALLAIGSTFYAAPCTNFPAPYFNEGENLSYENCGVEKNAIYKPWLVYLRQANIGCYGIAISSRTILASDCKIDNTGSGNVTAFVGQCAKKPYSFDGNNCTDEHFMVKGVTELILNPDAAEEEKIFLKLFKTERKLNSTDPICLFNRAANKMTGLASRHQRDFLYLMLLQRKRLKNSDVMQSLKPRSLTPCENCLKDRNTKMSDIYNRLGLPPQSLLCVKDAGPYNDHELVNFYNGRHFLRGLKLKHHLLKDSCKTFVDILPFIEPIVKNSKEISVLSAIPPVTPIKKFSNDEDNLSFPRCGIKPIGRQDEEENEISHYISSEFETQQNLGHPWHAEIFKKSEDLTVCGGTLISKRAVLTAAHCIFGMNATDFEVTIGMYNKSLINHPSIQTKTSIKLISHPKYVCGQLHYDVGLMIFDVGFELTHHVRPICLWNEDTDLNQVTGKLATAVGFGIDESNSLPDSLKEIRMPIKTYKNCYQNDTKFFGKHLKPGDNFCAGYTNGTSMCHGDSGGGLAIEKEGRWFIRGVISFGKSSKIKLNGTKLSVCDRKSFTLFSDVAHYVEFIVANTPDVAFLT</sequence>
<evidence type="ECO:0000313" key="3">
    <source>
        <dbReference type="EMBL" id="CAB3376972.1"/>
    </source>
</evidence>
<dbReference type="InterPro" id="IPR001314">
    <property type="entry name" value="Peptidase_S1A"/>
</dbReference>
<dbReference type="InterPro" id="IPR018114">
    <property type="entry name" value="TRYPSIN_HIS"/>
</dbReference>
<dbReference type="PANTHER" id="PTHR24260">
    <property type="match status" value="1"/>
</dbReference>
<dbReference type="PRINTS" id="PR00722">
    <property type="entry name" value="CHYMOTRYPSIN"/>
</dbReference>